<feature type="transmembrane region" description="Helical" evidence="5">
    <location>
        <begin position="131"/>
        <end position="152"/>
    </location>
</feature>
<dbReference type="AlphaFoldDB" id="A0A1G7LS44"/>
<accession>A0A1G7LS44</accession>
<feature type="transmembrane region" description="Helical" evidence="5">
    <location>
        <begin position="326"/>
        <end position="346"/>
    </location>
</feature>
<dbReference type="PANTHER" id="PTHR11785:SF512">
    <property type="entry name" value="SOBREMESA, ISOFORM B"/>
    <property type="match status" value="1"/>
</dbReference>
<dbReference type="PANTHER" id="PTHR11785">
    <property type="entry name" value="AMINO ACID TRANSPORTER"/>
    <property type="match status" value="1"/>
</dbReference>
<dbReference type="GO" id="GO:0016020">
    <property type="term" value="C:membrane"/>
    <property type="evidence" value="ECO:0007669"/>
    <property type="project" value="UniProtKB-SubCell"/>
</dbReference>
<evidence type="ECO:0000313" key="7">
    <source>
        <dbReference type="Proteomes" id="UP000243333"/>
    </source>
</evidence>
<feature type="transmembrane region" description="Helical" evidence="5">
    <location>
        <begin position="164"/>
        <end position="183"/>
    </location>
</feature>
<feature type="transmembrane region" description="Helical" evidence="5">
    <location>
        <begin position="90"/>
        <end position="111"/>
    </location>
</feature>
<evidence type="ECO:0000256" key="1">
    <source>
        <dbReference type="ARBA" id="ARBA00004141"/>
    </source>
</evidence>
<dbReference type="GO" id="GO:0015179">
    <property type="term" value="F:L-amino acid transmembrane transporter activity"/>
    <property type="evidence" value="ECO:0007669"/>
    <property type="project" value="TreeGrafter"/>
</dbReference>
<feature type="transmembrane region" description="Helical" evidence="5">
    <location>
        <begin position="12"/>
        <end position="33"/>
    </location>
</feature>
<feature type="transmembrane region" description="Helical" evidence="5">
    <location>
        <begin position="49"/>
        <end position="69"/>
    </location>
</feature>
<dbReference type="RefSeq" id="WP_093690244.1">
    <property type="nucleotide sequence ID" value="NZ_FNBU01000013.1"/>
</dbReference>
<dbReference type="InterPro" id="IPR050598">
    <property type="entry name" value="AminoAcid_Transporter"/>
</dbReference>
<keyword evidence="4 5" id="KW-0472">Membrane</keyword>
<feature type="transmembrane region" description="Helical" evidence="5">
    <location>
        <begin position="392"/>
        <end position="410"/>
    </location>
</feature>
<dbReference type="EMBL" id="FNBU01000013">
    <property type="protein sequence ID" value="SDF52253.1"/>
    <property type="molecule type" value="Genomic_DNA"/>
</dbReference>
<feature type="transmembrane region" description="Helical" evidence="5">
    <location>
        <begin position="280"/>
        <end position="305"/>
    </location>
</feature>
<evidence type="ECO:0000256" key="3">
    <source>
        <dbReference type="ARBA" id="ARBA00022989"/>
    </source>
</evidence>
<protein>
    <submittedName>
        <fullName evidence="6">Serine/threonine exchange transporter, LAT family</fullName>
    </submittedName>
</protein>
<feature type="transmembrane region" description="Helical" evidence="5">
    <location>
        <begin position="352"/>
        <end position="372"/>
    </location>
</feature>
<dbReference type="PIRSF" id="PIRSF006060">
    <property type="entry name" value="AA_transporter"/>
    <property type="match status" value="1"/>
</dbReference>
<feature type="transmembrane region" description="Helical" evidence="5">
    <location>
        <begin position="229"/>
        <end position="252"/>
    </location>
</feature>
<sequence>MNQDTEARLKKDIGLIVAMSIVIGSVIGSGIFMKPGRVIAAAGDSTMALWAWVLGGVITLASGLTLAEVGAQLPRTGGLYVYLEEVYGRVWGFLCGWVQTLIYGPAVIGALGLYFGSLMAHFFGLGDETKFTIGIITIALLALVNAFGVKYGGFIQAAATAGKLVPIILIAIFGLLWGNGQIWDMPSGQAERTGIGAAILATLWAYDGWMLVAFVAGEMKEPAKLLPKAIVVGLSVVMVAYLTVNMALLHVLPAAEIVRLGPNAAGTAAGVLFGDMGGKLLSIGILVSIFGTLNAKILTFPRVPYAMAERGQLPASGLFARVHPEYGTPIWATVLQVVLAVLLMTVGDPDRLSDIAIFAIYIFFVQAFFAIFRLRRRTSPDQRPYSVPGYPFVPLIAIVGSGFILATTLIDNPLDTLYALALLAAGLPVYWLLGKSGKNNQ</sequence>
<organism evidence="6 7">
    <name type="scientific">Sporolituus thermophilus DSM 23256</name>
    <dbReference type="NCBI Taxonomy" id="1123285"/>
    <lineage>
        <taxon>Bacteria</taxon>
        <taxon>Bacillati</taxon>
        <taxon>Bacillota</taxon>
        <taxon>Negativicutes</taxon>
        <taxon>Selenomonadales</taxon>
        <taxon>Sporomusaceae</taxon>
        <taxon>Sporolituus</taxon>
    </lineage>
</organism>
<name>A0A1G7LS44_9FIRM</name>
<comment type="subcellular location">
    <subcellularLocation>
        <location evidence="1">Membrane</location>
        <topology evidence="1">Multi-pass membrane protein</topology>
    </subcellularLocation>
</comment>
<feature type="transmembrane region" description="Helical" evidence="5">
    <location>
        <begin position="195"/>
        <end position="217"/>
    </location>
</feature>
<feature type="transmembrane region" description="Helical" evidence="5">
    <location>
        <begin position="416"/>
        <end position="433"/>
    </location>
</feature>
<evidence type="ECO:0000256" key="5">
    <source>
        <dbReference type="SAM" id="Phobius"/>
    </source>
</evidence>
<evidence type="ECO:0000256" key="2">
    <source>
        <dbReference type="ARBA" id="ARBA00022692"/>
    </source>
</evidence>
<reference evidence="7" key="1">
    <citation type="submission" date="2016-10" db="EMBL/GenBank/DDBJ databases">
        <authorList>
            <person name="Varghese N."/>
            <person name="Submissions S."/>
        </authorList>
    </citation>
    <scope>NUCLEOTIDE SEQUENCE [LARGE SCALE GENOMIC DNA]</scope>
    <source>
        <strain evidence="7">DSM 23256</strain>
    </source>
</reference>
<gene>
    <name evidence="6" type="ORF">SAMN05660235_01887</name>
</gene>
<dbReference type="OrthoDB" id="3181223at2"/>
<dbReference type="Gene3D" id="1.20.1740.10">
    <property type="entry name" value="Amino acid/polyamine transporter I"/>
    <property type="match status" value="1"/>
</dbReference>
<dbReference type="FunFam" id="1.20.1740.10:FF:000051">
    <property type="entry name" value="Amino acid permease"/>
    <property type="match status" value="1"/>
</dbReference>
<dbReference type="STRING" id="1123285.SAMN05660235_01887"/>
<proteinExistence type="predicted"/>
<dbReference type="InterPro" id="IPR002293">
    <property type="entry name" value="AA/rel_permease1"/>
</dbReference>
<keyword evidence="3 5" id="KW-1133">Transmembrane helix</keyword>
<dbReference type="Proteomes" id="UP000243333">
    <property type="component" value="Unassembled WGS sequence"/>
</dbReference>
<keyword evidence="7" id="KW-1185">Reference proteome</keyword>
<evidence type="ECO:0000313" key="6">
    <source>
        <dbReference type="EMBL" id="SDF52253.1"/>
    </source>
</evidence>
<keyword evidence="2 5" id="KW-0812">Transmembrane</keyword>
<dbReference type="Pfam" id="PF13520">
    <property type="entry name" value="AA_permease_2"/>
    <property type="match status" value="1"/>
</dbReference>
<evidence type="ECO:0000256" key="4">
    <source>
        <dbReference type="ARBA" id="ARBA00023136"/>
    </source>
</evidence>